<proteinExistence type="predicted"/>
<feature type="domain" description="FIMAH" evidence="2">
    <location>
        <begin position="439"/>
        <end position="519"/>
    </location>
</feature>
<dbReference type="InterPro" id="IPR051918">
    <property type="entry name" value="STPP_CPPED1"/>
</dbReference>
<evidence type="ECO:0000259" key="2">
    <source>
        <dbReference type="Pfam" id="PF22888"/>
    </source>
</evidence>
<evidence type="ECO:0000259" key="1">
    <source>
        <dbReference type="Pfam" id="PF00149"/>
    </source>
</evidence>
<evidence type="ECO:0008006" key="5">
    <source>
        <dbReference type="Google" id="ProtNLM"/>
    </source>
</evidence>
<reference evidence="4" key="1">
    <citation type="journal article" date="2019" name="Int. J. Syst. Evol. Microbiol.">
        <title>The Global Catalogue of Microorganisms (GCM) 10K type strain sequencing project: providing services to taxonomists for standard genome sequencing and annotation.</title>
        <authorList>
            <consortium name="The Broad Institute Genomics Platform"/>
            <consortium name="The Broad Institute Genome Sequencing Center for Infectious Disease"/>
            <person name="Wu L."/>
            <person name="Ma J."/>
        </authorList>
    </citation>
    <scope>NUCLEOTIDE SEQUENCE [LARGE SCALE GENOMIC DNA]</scope>
    <source>
        <strain evidence="4">JCM 15395</strain>
    </source>
</reference>
<dbReference type="Pfam" id="PF22888">
    <property type="entry name" value="FIMAH"/>
    <property type="match status" value="1"/>
</dbReference>
<evidence type="ECO:0000313" key="3">
    <source>
        <dbReference type="EMBL" id="GAA0610481.1"/>
    </source>
</evidence>
<dbReference type="Pfam" id="PF00149">
    <property type="entry name" value="Metallophos"/>
    <property type="match status" value="1"/>
</dbReference>
<accession>A0ABP3RH17</accession>
<dbReference type="InterPro" id="IPR054470">
    <property type="entry name" value="FIMAH_dom"/>
</dbReference>
<keyword evidence="4" id="KW-1185">Reference proteome</keyword>
<dbReference type="SUPFAM" id="SSF56300">
    <property type="entry name" value="Metallo-dependent phosphatases"/>
    <property type="match status" value="1"/>
</dbReference>
<dbReference type="RefSeq" id="WP_343814819.1">
    <property type="nucleotide sequence ID" value="NZ_BAAADS010000024.1"/>
</dbReference>
<sequence length="522" mass="60037">MLKNFQNHRGIFIFLAFFIIGVGLISAPQGVRAHSQETSGDDPKLVFPVISDTQIGRAEGGVQRFENAFRQLNNVAPKQDAFVFIGDLTSHGYEKEYDAWLSVFNEYIQPQTEQIIGIGNHEYVGPTVKQAQKRFLKKTGMDSLNYSKVMKGYTFIMLGEERGYFYSKEQIKWLEKELQRAEQRNPNKPIFVFMHHPLKNTNYGTDQWYIDKENQKLLRDALSQHPQVILMAGHTHYPVSDPRQIYQNNFTSVNSGSIAYMWTESGYLQGEVPPVEVSNGLLVKVYDDKVVIKRRKFHANEWVGNPWVIKTPIQKKNFKYIDTRDNKKPYFTNDAKLSVVRDKTTSTSVGIKFDQAQDNLLTHSYNVTVKNQETNKITLDNKAFSEYYKAQIPNPLTLPVNGLKPATIYKIEVRAIDAFENKSKDTLTATAITKAEHAEGMKKLVKQFQENGEFATDQAAQFLKIHLTALSLYEENELAEKIVKHMEGFKLLLDHQKKNKLISEKVYDVLKANADYIIQKWK</sequence>
<evidence type="ECO:0000313" key="4">
    <source>
        <dbReference type="Proteomes" id="UP001500866"/>
    </source>
</evidence>
<protein>
    <recommendedName>
        <fullName evidence="5">Cyclic 3',5'-adenosine monophosphate phosphodiesterase</fullName>
    </recommendedName>
</protein>
<dbReference type="EMBL" id="BAAADS010000024">
    <property type="protein sequence ID" value="GAA0610481.1"/>
    <property type="molecule type" value="Genomic_DNA"/>
</dbReference>
<dbReference type="Gene3D" id="2.60.40.10">
    <property type="entry name" value="Immunoglobulins"/>
    <property type="match status" value="1"/>
</dbReference>
<name>A0ABP3RH17_9BACI</name>
<dbReference type="Gene3D" id="3.60.21.10">
    <property type="match status" value="1"/>
</dbReference>
<gene>
    <name evidence="3" type="ORF">GCM10009001_29700</name>
</gene>
<dbReference type="PANTHER" id="PTHR43143">
    <property type="entry name" value="METALLOPHOSPHOESTERASE, CALCINEURIN SUPERFAMILY"/>
    <property type="match status" value="1"/>
</dbReference>
<dbReference type="PANTHER" id="PTHR43143:SF1">
    <property type="entry name" value="SERINE_THREONINE-PROTEIN PHOSPHATASE CPPED1"/>
    <property type="match status" value="1"/>
</dbReference>
<dbReference type="Proteomes" id="UP001500866">
    <property type="component" value="Unassembled WGS sequence"/>
</dbReference>
<organism evidence="3 4">
    <name type="scientific">Virgibacillus siamensis</name>
    <dbReference type="NCBI Taxonomy" id="480071"/>
    <lineage>
        <taxon>Bacteria</taxon>
        <taxon>Bacillati</taxon>
        <taxon>Bacillota</taxon>
        <taxon>Bacilli</taxon>
        <taxon>Bacillales</taxon>
        <taxon>Bacillaceae</taxon>
        <taxon>Virgibacillus</taxon>
    </lineage>
</organism>
<dbReference type="InterPro" id="IPR013783">
    <property type="entry name" value="Ig-like_fold"/>
</dbReference>
<dbReference type="InterPro" id="IPR029052">
    <property type="entry name" value="Metallo-depent_PP-like"/>
</dbReference>
<dbReference type="InterPro" id="IPR004843">
    <property type="entry name" value="Calcineurin-like_PHP"/>
</dbReference>
<comment type="caution">
    <text evidence="3">The sequence shown here is derived from an EMBL/GenBank/DDBJ whole genome shotgun (WGS) entry which is preliminary data.</text>
</comment>
<feature type="domain" description="Calcineurin-like phosphoesterase" evidence="1">
    <location>
        <begin position="49"/>
        <end position="238"/>
    </location>
</feature>